<accession>A0A8K0P0X1</accession>
<dbReference type="EC" id="6.1.1.4" evidence="2"/>
<dbReference type="PRINTS" id="PR00985">
    <property type="entry name" value="TRNASYNTHLEU"/>
</dbReference>
<dbReference type="EMBL" id="KZ308402">
    <property type="protein sequence ID" value="KAG8228952.1"/>
    <property type="molecule type" value="Genomic_DNA"/>
</dbReference>
<dbReference type="PANTHER" id="PTHR43740:SF2">
    <property type="entry name" value="LEUCINE--TRNA LIGASE, MITOCHONDRIAL"/>
    <property type="match status" value="1"/>
</dbReference>
<evidence type="ECO:0000256" key="7">
    <source>
        <dbReference type="ARBA" id="ARBA00023146"/>
    </source>
</evidence>
<feature type="domain" description="Aminoacyl-tRNA synthetase class Ia" evidence="8">
    <location>
        <begin position="47"/>
        <end position="227"/>
    </location>
</feature>
<dbReference type="GO" id="GO:0002161">
    <property type="term" value="F:aminoacyl-tRNA deacylase activity"/>
    <property type="evidence" value="ECO:0007669"/>
    <property type="project" value="InterPro"/>
</dbReference>
<dbReference type="CDD" id="cd00812">
    <property type="entry name" value="LeuRS_core"/>
    <property type="match status" value="1"/>
</dbReference>
<dbReference type="InterPro" id="IPR002300">
    <property type="entry name" value="aa-tRNA-synth_Ia"/>
</dbReference>
<dbReference type="PROSITE" id="PS00178">
    <property type="entry name" value="AA_TRNA_LIGASE_I"/>
    <property type="match status" value="1"/>
</dbReference>
<dbReference type="Proteomes" id="UP000792457">
    <property type="component" value="Unassembled WGS sequence"/>
</dbReference>
<dbReference type="InterPro" id="IPR002302">
    <property type="entry name" value="Leu-tRNA-ligase"/>
</dbReference>
<dbReference type="OrthoDB" id="15954at2759"/>
<comment type="caution">
    <text evidence="10">The sequence shown here is derived from an EMBL/GenBank/DDBJ whole genome shotgun (WGS) entry which is preliminary data.</text>
</comment>
<evidence type="ECO:0000256" key="5">
    <source>
        <dbReference type="ARBA" id="ARBA00022840"/>
    </source>
</evidence>
<sequence length="320" mass="37265">MQKTFLKSLSLYLNECRTIHGISAWNEEFSQSTKHAIEKHWTKRISSTESDDSKEKFYVLSMFPYPSGQLHMGHVRVYTISDVMARFYRMNGKNVVHPMGWDAFGLPAENAARDHCIEPAHWTNANIQRMKTQLMRLGCSFDWECEVSTCDPNYYRWTQSIFLKLHSKGLIYQKKALVNWDPVDETVLADEQVDEKGRSWRSGAVVEKKWLKQWFVRTTKFAKLLLDGLNDPGLEDWRDIINLQRHWIGSCHGSSFELELMNENEDVHPDKLLSVWTENPELLYGVGFIAISPENSINLLLNAKDKDEDSAEARKIFWDL</sequence>
<keyword evidence="5" id="KW-0067">ATP-binding</keyword>
<dbReference type="AlphaFoldDB" id="A0A8K0P0X1"/>
<dbReference type="PANTHER" id="PTHR43740">
    <property type="entry name" value="LEUCYL-TRNA SYNTHETASE"/>
    <property type="match status" value="1"/>
</dbReference>
<dbReference type="Gene3D" id="1.10.730.10">
    <property type="entry name" value="Isoleucyl-tRNA Synthetase, Domain 1"/>
    <property type="match status" value="1"/>
</dbReference>
<evidence type="ECO:0000256" key="6">
    <source>
        <dbReference type="ARBA" id="ARBA00022917"/>
    </source>
</evidence>
<dbReference type="InterPro" id="IPR014729">
    <property type="entry name" value="Rossmann-like_a/b/a_fold"/>
</dbReference>
<dbReference type="Pfam" id="PF13603">
    <property type="entry name" value="tRNA-synt_1_2"/>
    <property type="match status" value="1"/>
</dbReference>
<dbReference type="GO" id="GO:0006429">
    <property type="term" value="P:leucyl-tRNA aminoacylation"/>
    <property type="evidence" value="ECO:0007669"/>
    <property type="project" value="InterPro"/>
</dbReference>
<reference evidence="10" key="2">
    <citation type="submission" date="2017-10" db="EMBL/GenBank/DDBJ databases">
        <title>Ladona fulva Genome sequencing and assembly.</title>
        <authorList>
            <person name="Murali S."/>
            <person name="Richards S."/>
            <person name="Bandaranaike D."/>
            <person name="Bellair M."/>
            <person name="Blankenburg K."/>
            <person name="Chao H."/>
            <person name="Dinh H."/>
            <person name="Doddapaneni H."/>
            <person name="Dugan-Rocha S."/>
            <person name="Elkadiri S."/>
            <person name="Gnanaolivu R."/>
            <person name="Hernandez B."/>
            <person name="Skinner E."/>
            <person name="Javaid M."/>
            <person name="Lee S."/>
            <person name="Li M."/>
            <person name="Ming W."/>
            <person name="Munidasa M."/>
            <person name="Muniz J."/>
            <person name="Nguyen L."/>
            <person name="Hughes D."/>
            <person name="Osuji N."/>
            <person name="Pu L.-L."/>
            <person name="Puazo M."/>
            <person name="Qu C."/>
            <person name="Quiroz J."/>
            <person name="Raj R."/>
            <person name="Weissenberger G."/>
            <person name="Xin Y."/>
            <person name="Zou X."/>
            <person name="Han Y."/>
            <person name="Worley K."/>
            <person name="Muzny D."/>
            <person name="Gibbs R."/>
        </authorList>
    </citation>
    <scope>NUCLEOTIDE SEQUENCE</scope>
    <source>
        <strain evidence="10">Sampled in the wild</strain>
    </source>
</reference>
<proteinExistence type="inferred from homology"/>
<keyword evidence="7" id="KW-0030">Aminoacyl-tRNA synthetase</keyword>
<evidence type="ECO:0000259" key="8">
    <source>
        <dbReference type="Pfam" id="PF00133"/>
    </source>
</evidence>
<dbReference type="GO" id="GO:0005739">
    <property type="term" value="C:mitochondrion"/>
    <property type="evidence" value="ECO:0007669"/>
    <property type="project" value="TreeGrafter"/>
</dbReference>
<evidence type="ECO:0000313" key="11">
    <source>
        <dbReference type="Proteomes" id="UP000792457"/>
    </source>
</evidence>
<protein>
    <recommendedName>
        <fullName evidence="2">leucine--tRNA ligase</fullName>
        <ecNumber evidence="2">6.1.1.4</ecNumber>
    </recommendedName>
</protein>
<dbReference type="FunFam" id="3.40.50.620:FF:000003">
    <property type="entry name" value="Leucine--tRNA ligase"/>
    <property type="match status" value="1"/>
</dbReference>
<name>A0A8K0P0X1_LADFU</name>
<gene>
    <name evidence="10" type="ORF">J437_LFUL007703</name>
</gene>
<keyword evidence="6" id="KW-0648">Protein biosynthesis</keyword>
<dbReference type="InterPro" id="IPR025709">
    <property type="entry name" value="Leu_tRNA-synth_edit"/>
</dbReference>
<dbReference type="GO" id="GO:0032543">
    <property type="term" value="P:mitochondrial translation"/>
    <property type="evidence" value="ECO:0007669"/>
    <property type="project" value="TreeGrafter"/>
</dbReference>
<keyword evidence="4" id="KW-0547">Nucleotide-binding</keyword>
<dbReference type="InterPro" id="IPR001412">
    <property type="entry name" value="aa-tRNA-synth_I_CS"/>
</dbReference>
<dbReference type="Gene3D" id="3.40.50.620">
    <property type="entry name" value="HUPs"/>
    <property type="match status" value="1"/>
</dbReference>
<evidence type="ECO:0000256" key="1">
    <source>
        <dbReference type="ARBA" id="ARBA00005594"/>
    </source>
</evidence>
<evidence type="ECO:0000256" key="4">
    <source>
        <dbReference type="ARBA" id="ARBA00022741"/>
    </source>
</evidence>
<reference evidence="10" key="1">
    <citation type="submission" date="2013-04" db="EMBL/GenBank/DDBJ databases">
        <authorList>
            <person name="Qu J."/>
            <person name="Murali S.C."/>
            <person name="Bandaranaike D."/>
            <person name="Bellair M."/>
            <person name="Blankenburg K."/>
            <person name="Chao H."/>
            <person name="Dinh H."/>
            <person name="Doddapaneni H."/>
            <person name="Downs B."/>
            <person name="Dugan-Rocha S."/>
            <person name="Elkadiri S."/>
            <person name="Gnanaolivu R.D."/>
            <person name="Hernandez B."/>
            <person name="Javaid M."/>
            <person name="Jayaseelan J.C."/>
            <person name="Lee S."/>
            <person name="Li M."/>
            <person name="Ming W."/>
            <person name="Munidasa M."/>
            <person name="Muniz J."/>
            <person name="Nguyen L."/>
            <person name="Ongeri F."/>
            <person name="Osuji N."/>
            <person name="Pu L.-L."/>
            <person name="Puazo M."/>
            <person name="Qu C."/>
            <person name="Quiroz J."/>
            <person name="Raj R."/>
            <person name="Weissenberger G."/>
            <person name="Xin Y."/>
            <person name="Zou X."/>
            <person name="Han Y."/>
            <person name="Richards S."/>
            <person name="Worley K."/>
            <person name="Muzny D."/>
            <person name="Gibbs R."/>
        </authorList>
    </citation>
    <scope>NUCLEOTIDE SEQUENCE</scope>
    <source>
        <strain evidence="10">Sampled in the wild</strain>
    </source>
</reference>
<dbReference type="GO" id="GO:0004823">
    <property type="term" value="F:leucine-tRNA ligase activity"/>
    <property type="evidence" value="ECO:0007669"/>
    <property type="project" value="UniProtKB-EC"/>
</dbReference>
<keyword evidence="3" id="KW-0436">Ligase</keyword>
<comment type="similarity">
    <text evidence="1">Belongs to the class-I aminoacyl-tRNA synthetase family.</text>
</comment>
<evidence type="ECO:0000256" key="3">
    <source>
        <dbReference type="ARBA" id="ARBA00022598"/>
    </source>
</evidence>
<evidence type="ECO:0000259" key="9">
    <source>
        <dbReference type="Pfam" id="PF13603"/>
    </source>
</evidence>
<keyword evidence="11" id="KW-1185">Reference proteome</keyword>
<feature type="domain" description="Leucyl-tRNA synthetase editing" evidence="9">
    <location>
        <begin position="245"/>
        <end position="305"/>
    </location>
</feature>
<evidence type="ECO:0000256" key="2">
    <source>
        <dbReference type="ARBA" id="ARBA00013164"/>
    </source>
</evidence>
<dbReference type="GO" id="GO:0005524">
    <property type="term" value="F:ATP binding"/>
    <property type="evidence" value="ECO:0007669"/>
    <property type="project" value="UniProtKB-KW"/>
</dbReference>
<evidence type="ECO:0000313" key="10">
    <source>
        <dbReference type="EMBL" id="KAG8228952.1"/>
    </source>
</evidence>
<dbReference type="Pfam" id="PF00133">
    <property type="entry name" value="tRNA-synt_1"/>
    <property type="match status" value="1"/>
</dbReference>
<organism evidence="10 11">
    <name type="scientific">Ladona fulva</name>
    <name type="common">Scarce chaser dragonfly</name>
    <name type="synonym">Libellula fulva</name>
    <dbReference type="NCBI Taxonomy" id="123851"/>
    <lineage>
        <taxon>Eukaryota</taxon>
        <taxon>Metazoa</taxon>
        <taxon>Ecdysozoa</taxon>
        <taxon>Arthropoda</taxon>
        <taxon>Hexapoda</taxon>
        <taxon>Insecta</taxon>
        <taxon>Pterygota</taxon>
        <taxon>Palaeoptera</taxon>
        <taxon>Odonata</taxon>
        <taxon>Epiprocta</taxon>
        <taxon>Anisoptera</taxon>
        <taxon>Libelluloidea</taxon>
        <taxon>Libellulidae</taxon>
        <taxon>Ladona</taxon>
    </lineage>
</organism>
<dbReference type="SUPFAM" id="SSF52374">
    <property type="entry name" value="Nucleotidylyl transferase"/>
    <property type="match status" value="1"/>
</dbReference>